<keyword evidence="8" id="KW-0539">Nucleus</keyword>
<dbReference type="GO" id="GO:0071035">
    <property type="term" value="P:nuclear polyadenylation-dependent rRNA catabolic process"/>
    <property type="evidence" value="ECO:0007669"/>
    <property type="project" value="TreeGrafter"/>
</dbReference>
<organism evidence="11 12">
    <name type="scientific">Torulaspora globosa</name>
    <dbReference type="NCBI Taxonomy" id="48254"/>
    <lineage>
        <taxon>Eukaryota</taxon>
        <taxon>Fungi</taxon>
        <taxon>Dikarya</taxon>
        <taxon>Ascomycota</taxon>
        <taxon>Saccharomycotina</taxon>
        <taxon>Saccharomycetes</taxon>
        <taxon>Saccharomycetales</taxon>
        <taxon>Saccharomycetaceae</taxon>
        <taxon>Torulaspora</taxon>
    </lineage>
</organism>
<dbReference type="CDD" id="cd11358">
    <property type="entry name" value="RNase_PH"/>
    <property type="match status" value="1"/>
</dbReference>
<evidence type="ECO:0000256" key="2">
    <source>
        <dbReference type="ARBA" id="ARBA00004604"/>
    </source>
</evidence>
<evidence type="ECO:0000256" key="3">
    <source>
        <dbReference type="ARBA" id="ARBA00006678"/>
    </source>
</evidence>
<dbReference type="GO" id="GO:0034473">
    <property type="term" value="P:U1 snRNA 3'-end processing"/>
    <property type="evidence" value="ECO:0007669"/>
    <property type="project" value="TreeGrafter"/>
</dbReference>
<dbReference type="GO" id="GO:0035925">
    <property type="term" value="F:mRNA 3'-UTR AU-rich region binding"/>
    <property type="evidence" value="ECO:0007669"/>
    <property type="project" value="TreeGrafter"/>
</dbReference>
<dbReference type="InterPro" id="IPR050590">
    <property type="entry name" value="Exosome_comp_Rrp42_subfam"/>
</dbReference>
<keyword evidence="6" id="KW-0271">Exosome</keyword>
<evidence type="ECO:0000256" key="9">
    <source>
        <dbReference type="ARBA" id="ARBA00030617"/>
    </source>
</evidence>
<accession>A0A7G3ZCQ8</accession>
<dbReference type="InterPro" id="IPR036345">
    <property type="entry name" value="ExoRNase_PH_dom2_sf"/>
</dbReference>
<proteinExistence type="inferred from homology"/>
<evidence type="ECO:0000256" key="7">
    <source>
        <dbReference type="ARBA" id="ARBA00022884"/>
    </source>
</evidence>
<keyword evidence="12" id="KW-1185">Reference proteome</keyword>
<evidence type="ECO:0000256" key="1">
    <source>
        <dbReference type="ARBA" id="ARBA00004496"/>
    </source>
</evidence>
<dbReference type="Pfam" id="PF01138">
    <property type="entry name" value="RNase_PH"/>
    <property type="match status" value="1"/>
</dbReference>
<dbReference type="GO" id="GO:0016075">
    <property type="term" value="P:rRNA catabolic process"/>
    <property type="evidence" value="ECO:0007669"/>
    <property type="project" value="TreeGrafter"/>
</dbReference>
<dbReference type="InterPro" id="IPR020568">
    <property type="entry name" value="Ribosomal_Su5_D2-typ_SF"/>
</dbReference>
<dbReference type="SUPFAM" id="SSF54211">
    <property type="entry name" value="Ribosomal protein S5 domain 2-like"/>
    <property type="match status" value="1"/>
</dbReference>
<evidence type="ECO:0000313" key="11">
    <source>
        <dbReference type="EMBL" id="QLL31294.1"/>
    </source>
</evidence>
<evidence type="ECO:0000259" key="10">
    <source>
        <dbReference type="Pfam" id="PF01138"/>
    </source>
</evidence>
<dbReference type="Proteomes" id="UP000515788">
    <property type="component" value="Chromosome 2"/>
</dbReference>
<comment type="similarity">
    <text evidence="3">Belongs to the RNase PH family.</text>
</comment>
<dbReference type="GO" id="GO:0034476">
    <property type="term" value="P:U5 snRNA 3'-end processing"/>
    <property type="evidence" value="ECO:0007669"/>
    <property type="project" value="TreeGrafter"/>
</dbReference>
<reference evidence="11 12" key="1">
    <citation type="submission" date="2020-06" db="EMBL/GenBank/DDBJ databases">
        <title>The yeast mating-type switching endonuclease HO is a domesticated member of an unorthodox homing genetic element family.</title>
        <authorList>
            <person name="Coughlan A.Y."/>
            <person name="Lombardi L."/>
            <person name="Braun-Galleani S."/>
            <person name="Martos A.R."/>
            <person name="Galeote V."/>
            <person name="Bigey F."/>
            <person name="Dequin S."/>
            <person name="Byrne K.P."/>
            <person name="Wolfe K.H."/>
        </authorList>
    </citation>
    <scope>NUCLEOTIDE SEQUENCE [LARGE SCALE GENOMIC DNA]</scope>
    <source>
        <strain evidence="11 12">CBS764</strain>
    </source>
</reference>
<evidence type="ECO:0000256" key="4">
    <source>
        <dbReference type="ARBA" id="ARBA00022490"/>
    </source>
</evidence>
<keyword evidence="5" id="KW-0698">rRNA processing</keyword>
<dbReference type="GO" id="GO:0000467">
    <property type="term" value="P:exonucleolytic trimming to generate mature 3'-end of 5.8S rRNA from tricistronic rRNA transcript (SSU-rRNA, 5.8S rRNA, LSU-rRNA)"/>
    <property type="evidence" value="ECO:0007669"/>
    <property type="project" value="TreeGrafter"/>
</dbReference>
<comment type="subcellular location">
    <subcellularLocation>
        <location evidence="1">Cytoplasm</location>
    </subcellularLocation>
    <subcellularLocation>
        <location evidence="2">Nucleus</location>
        <location evidence="2">Nucleolus</location>
    </subcellularLocation>
</comment>
<protein>
    <recommendedName>
        <fullName evidence="9">Ribosomal RNA-processing protein 43</fullName>
    </recommendedName>
</protein>
<keyword evidence="7" id="KW-0694">RNA-binding</keyword>
<evidence type="ECO:0000256" key="5">
    <source>
        <dbReference type="ARBA" id="ARBA00022552"/>
    </source>
</evidence>
<evidence type="ECO:0000313" key="12">
    <source>
        <dbReference type="Proteomes" id="UP000515788"/>
    </source>
</evidence>
<dbReference type="GeneID" id="59324413"/>
<evidence type="ECO:0000256" key="6">
    <source>
        <dbReference type="ARBA" id="ARBA00022835"/>
    </source>
</evidence>
<dbReference type="GO" id="GO:0000176">
    <property type="term" value="C:nuclear exosome (RNase complex)"/>
    <property type="evidence" value="ECO:0007669"/>
    <property type="project" value="TreeGrafter"/>
</dbReference>
<dbReference type="InterPro" id="IPR027408">
    <property type="entry name" value="PNPase/RNase_PH_dom_sf"/>
</dbReference>
<dbReference type="EMBL" id="CP059247">
    <property type="protein sequence ID" value="QLL31294.1"/>
    <property type="molecule type" value="Genomic_DNA"/>
</dbReference>
<dbReference type="RefSeq" id="XP_037137969.1">
    <property type="nucleotide sequence ID" value="XM_037282074.1"/>
</dbReference>
<dbReference type="KEGG" id="tgb:HG536_0B01570"/>
<dbReference type="InterPro" id="IPR001247">
    <property type="entry name" value="ExoRNase_PH_dom1"/>
</dbReference>
<dbReference type="GO" id="GO:0005730">
    <property type="term" value="C:nucleolus"/>
    <property type="evidence" value="ECO:0007669"/>
    <property type="project" value="UniProtKB-SubCell"/>
</dbReference>
<feature type="domain" description="Exoribonuclease phosphorolytic" evidence="10">
    <location>
        <begin position="47"/>
        <end position="242"/>
    </location>
</feature>
<gene>
    <name evidence="11" type="ORF">HG536_0B01570</name>
</gene>
<dbReference type="Gene3D" id="3.30.230.70">
    <property type="entry name" value="GHMP Kinase, N-terminal domain"/>
    <property type="match status" value="1"/>
</dbReference>
<dbReference type="PANTHER" id="PTHR11097">
    <property type="entry name" value="EXOSOME COMPLEX EXONUCLEASE RIBOSOMAL RNA PROCESSING PROTEIN"/>
    <property type="match status" value="1"/>
</dbReference>
<dbReference type="SUPFAM" id="SSF55666">
    <property type="entry name" value="Ribonuclease PH domain 2-like"/>
    <property type="match status" value="1"/>
</dbReference>
<dbReference type="PANTHER" id="PTHR11097:SF9">
    <property type="entry name" value="EXOSOME COMPLEX COMPONENT RRP43"/>
    <property type="match status" value="1"/>
</dbReference>
<keyword evidence="4" id="KW-0963">Cytoplasm</keyword>
<sequence>MAENEAESLEIHPITFPPQVLARIEPELSLQRHLSLGIRPCLRKFEEFREVHVDQGSLSRYNSRSGGSNATSNSILGSNVLKCGSTFVITSITGAIIEETVPLRSENIGEEELMELTKRRDEVGKYATVFPLVEVERGRVGAPTDEEMTLSQRLHDCILHAGIIPKRALDVKCGVRITGKDGDVKIVYPDEQAEDVTVSHLQQQKKWSYVLYAKQRVFSRKGPVFDLCWNSLIYALKDTKLPRAFIDERATDFKMTVRTRGRSATIRETYDVKCDPEAWVPLNLVESKIGYASNFGIVDLDPEVQLNDDEDEDMELPTSLLLADIDTEAEEACIRSTISIIGDSSGNLSSVSLVGGGAKITPEAIRNALSLSRKRSADLSSKLATA</sequence>
<dbReference type="OrthoDB" id="45882at2759"/>
<name>A0A7G3ZCQ8_9SACH</name>
<dbReference type="AlphaFoldDB" id="A0A7G3ZCQ8"/>
<dbReference type="GO" id="GO:0071028">
    <property type="term" value="P:nuclear mRNA surveillance"/>
    <property type="evidence" value="ECO:0007669"/>
    <property type="project" value="TreeGrafter"/>
</dbReference>
<dbReference type="GO" id="GO:0034475">
    <property type="term" value="P:U4 snRNA 3'-end processing"/>
    <property type="evidence" value="ECO:0007669"/>
    <property type="project" value="TreeGrafter"/>
</dbReference>
<dbReference type="GO" id="GO:0071038">
    <property type="term" value="P:TRAMP-dependent tRNA surveillance pathway"/>
    <property type="evidence" value="ECO:0007669"/>
    <property type="project" value="TreeGrafter"/>
</dbReference>
<evidence type="ECO:0000256" key="8">
    <source>
        <dbReference type="ARBA" id="ARBA00023242"/>
    </source>
</evidence>
<dbReference type="GO" id="GO:0000177">
    <property type="term" value="C:cytoplasmic exosome (RNase complex)"/>
    <property type="evidence" value="ECO:0007669"/>
    <property type="project" value="UniProtKB-ARBA"/>
</dbReference>